<evidence type="ECO:0008006" key="4">
    <source>
        <dbReference type="Google" id="ProtNLM"/>
    </source>
</evidence>
<sequence length="189" mass="19112">MVAGRAKPGAKVRLAGADVTRTANDESRYRFTLRGWRPDDCKVTVTSAGKTAKGLVRGCDVAGPTGPAGPIGATGATGETGPTGPAGPPGAEGAGADLEILTAEVNINGTVAHTTTAAAGTTSSLSVSIYTLTFPRNVEECTFSVTPLNNLNMVASQVLTVINTDVAVGTTNISSHGLTQPAFYLTAYC</sequence>
<comment type="caution">
    <text evidence="2">The sequence shown here is derived from an EMBL/GenBank/DDBJ whole genome shotgun (WGS) entry which is preliminary data.</text>
</comment>
<dbReference type="Gene3D" id="1.20.5.320">
    <property type="entry name" value="6-Phosphogluconate Dehydrogenase, domain 3"/>
    <property type="match status" value="1"/>
</dbReference>
<accession>A0ABP4EJT1</accession>
<evidence type="ECO:0000313" key="3">
    <source>
        <dbReference type="Proteomes" id="UP001501581"/>
    </source>
</evidence>
<keyword evidence="3" id="KW-1185">Reference proteome</keyword>
<dbReference type="EMBL" id="BAAALG010000014">
    <property type="protein sequence ID" value="GAA1112577.1"/>
    <property type="molecule type" value="Genomic_DNA"/>
</dbReference>
<feature type="region of interest" description="Disordered" evidence="1">
    <location>
        <begin position="67"/>
        <end position="94"/>
    </location>
</feature>
<dbReference type="RefSeq" id="WP_343996465.1">
    <property type="nucleotide sequence ID" value="NZ_BAAALG010000014.1"/>
</dbReference>
<proteinExistence type="predicted"/>
<evidence type="ECO:0000256" key="1">
    <source>
        <dbReference type="SAM" id="MobiDB-lite"/>
    </source>
</evidence>
<protein>
    <recommendedName>
        <fullName evidence="4">Collagen triple helix repeat-containing protein</fullName>
    </recommendedName>
</protein>
<dbReference type="Proteomes" id="UP001501581">
    <property type="component" value="Unassembled WGS sequence"/>
</dbReference>
<reference evidence="3" key="1">
    <citation type="journal article" date="2019" name="Int. J. Syst. Evol. Microbiol.">
        <title>The Global Catalogue of Microorganisms (GCM) 10K type strain sequencing project: providing services to taxonomists for standard genome sequencing and annotation.</title>
        <authorList>
            <consortium name="The Broad Institute Genomics Platform"/>
            <consortium name="The Broad Institute Genome Sequencing Center for Infectious Disease"/>
            <person name="Wu L."/>
            <person name="Ma J."/>
        </authorList>
    </citation>
    <scope>NUCLEOTIDE SEQUENCE [LARGE SCALE GENOMIC DNA]</scope>
    <source>
        <strain evidence="3">JCM 13008</strain>
    </source>
</reference>
<evidence type="ECO:0000313" key="2">
    <source>
        <dbReference type="EMBL" id="GAA1112577.1"/>
    </source>
</evidence>
<gene>
    <name evidence="2" type="ORF">GCM10009668_37870</name>
</gene>
<organism evidence="2 3">
    <name type="scientific">Nocardioides dubius</name>
    <dbReference type="NCBI Taxonomy" id="317019"/>
    <lineage>
        <taxon>Bacteria</taxon>
        <taxon>Bacillati</taxon>
        <taxon>Actinomycetota</taxon>
        <taxon>Actinomycetes</taxon>
        <taxon>Propionibacteriales</taxon>
        <taxon>Nocardioidaceae</taxon>
        <taxon>Nocardioides</taxon>
    </lineage>
</organism>
<name>A0ABP4EJT1_9ACTN</name>